<feature type="signal peptide" evidence="2">
    <location>
        <begin position="1"/>
        <end position="25"/>
    </location>
</feature>
<dbReference type="PANTHER" id="PTHR42928:SF5">
    <property type="entry name" value="BLR1237 PROTEIN"/>
    <property type="match status" value="1"/>
</dbReference>
<dbReference type="PIRSF" id="PIRSF017082">
    <property type="entry name" value="YflP"/>
    <property type="match status" value="1"/>
</dbReference>
<organism evidence="3 4">
    <name type="scientific">Cupriavidus agavae</name>
    <dbReference type="NCBI Taxonomy" id="1001822"/>
    <lineage>
        <taxon>Bacteria</taxon>
        <taxon>Pseudomonadati</taxon>
        <taxon>Pseudomonadota</taxon>
        <taxon>Betaproteobacteria</taxon>
        <taxon>Burkholderiales</taxon>
        <taxon>Burkholderiaceae</taxon>
        <taxon>Cupriavidus</taxon>
    </lineage>
</organism>
<dbReference type="AlphaFoldDB" id="A0A4Q7RSX4"/>
<dbReference type="InterPro" id="IPR005064">
    <property type="entry name" value="BUG"/>
</dbReference>
<dbReference type="CDD" id="cd13578">
    <property type="entry name" value="PBP2_Bug27"/>
    <property type="match status" value="1"/>
</dbReference>
<dbReference type="RefSeq" id="WP_130392335.1">
    <property type="nucleotide sequence ID" value="NZ_SGXM01000004.1"/>
</dbReference>
<keyword evidence="3" id="KW-0675">Receptor</keyword>
<comment type="caution">
    <text evidence="3">The sequence shown here is derived from an EMBL/GenBank/DDBJ whole genome shotgun (WGS) entry which is preliminary data.</text>
</comment>
<evidence type="ECO:0000313" key="3">
    <source>
        <dbReference type="EMBL" id="RZT36704.1"/>
    </source>
</evidence>
<dbReference type="InterPro" id="IPR042100">
    <property type="entry name" value="Bug_dom1"/>
</dbReference>
<keyword evidence="4" id="KW-1185">Reference proteome</keyword>
<comment type="similarity">
    <text evidence="1">Belongs to the UPF0065 (bug) family.</text>
</comment>
<feature type="chain" id="PRO_5020914879" evidence="2">
    <location>
        <begin position="26"/>
        <end position="321"/>
    </location>
</feature>
<name>A0A4Q7RSX4_9BURK</name>
<proteinExistence type="inferred from homology"/>
<reference evidence="3 4" key="1">
    <citation type="journal article" date="2015" name="Stand. Genomic Sci.">
        <title>Genomic Encyclopedia of Bacterial and Archaeal Type Strains, Phase III: the genomes of soil and plant-associated and newly described type strains.</title>
        <authorList>
            <person name="Whitman W.B."/>
            <person name="Woyke T."/>
            <person name="Klenk H.P."/>
            <person name="Zhou Y."/>
            <person name="Lilburn T.G."/>
            <person name="Beck B.J."/>
            <person name="De Vos P."/>
            <person name="Vandamme P."/>
            <person name="Eisen J.A."/>
            <person name="Garrity G."/>
            <person name="Hugenholtz P."/>
            <person name="Kyrpides N.C."/>
        </authorList>
    </citation>
    <scope>NUCLEOTIDE SEQUENCE [LARGE SCALE GENOMIC DNA]</scope>
    <source>
        <strain evidence="3 4">ASC-9842</strain>
    </source>
</reference>
<dbReference type="PANTHER" id="PTHR42928">
    <property type="entry name" value="TRICARBOXYLATE-BINDING PROTEIN"/>
    <property type="match status" value="1"/>
</dbReference>
<sequence length="321" mass="34608">MPAPFRLAALGLSLSLAALALPAHADFPDKPVRIVVPYSAGGGTDIVARRLAERLTPRLKQPVVVDNKPGANGIIGTDFVAKSAPDGHTVVLVVNTHLLNPILYKKMPYDTFTDLVGVTMVAKSPLVFVTQSEFPATNAVDFAKHVKAKPDKYSYGSSENMTRLVGAMYNKYQHLDMVNVAYKGGSPLMTDVIGGVTTVGVTSVLTAKPFITSGKLRPLAVTGAQRTAALPGVPTMIESGMKDFEVYTSYSLYAPAKTPKAALERLQKEVHDIVMAPDMKEILAEQAATPVAQPVDQFNAEVKQDFAFWQRLAREVNLQAE</sequence>
<protein>
    <submittedName>
        <fullName evidence="3">Tripartite-type tricarboxylate transporter receptor subunit TctC</fullName>
    </submittedName>
</protein>
<evidence type="ECO:0000256" key="1">
    <source>
        <dbReference type="ARBA" id="ARBA00006987"/>
    </source>
</evidence>
<dbReference type="Gene3D" id="3.40.190.150">
    <property type="entry name" value="Bordetella uptake gene, domain 1"/>
    <property type="match status" value="1"/>
</dbReference>
<dbReference type="Gene3D" id="3.40.190.10">
    <property type="entry name" value="Periplasmic binding protein-like II"/>
    <property type="match status" value="1"/>
</dbReference>
<dbReference type="OrthoDB" id="8627412at2"/>
<evidence type="ECO:0000256" key="2">
    <source>
        <dbReference type="SAM" id="SignalP"/>
    </source>
</evidence>
<dbReference type="EMBL" id="SGXM01000004">
    <property type="protein sequence ID" value="RZT36704.1"/>
    <property type="molecule type" value="Genomic_DNA"/>
</dbReference>
<dbReference type="Pfam" id="PF03401">
    <property type="entry name" value="TctC"/>
    <property type="match status" value="1"/>
</dbReference>
<evidence type="ECO:0000313" key="4">
    <source>
        <dbReference type="Proteomes" id="UP000291078"/>
    </source>
</evidence>
<dbReference type="Proteomes" id="UP000291078">
    <property type="component" value="Unassembled WGS sequence"/>
</dbReference>
<accession>A0A4Q7RSX4</accession>
<keyword evidence="2" id="KW-0732">Signal</keyword>
<gene>
    <name evidence="3" type="ORF">EV147_3368</name>
</gene>